<dbReference type="OrthoDB" id="291379at2"/>
<keyword evidence="2" id="KW-1185">Reference proteome</keyword>
<dbReference type="AlphaFoldDB" id="A0A5C5XQV8"/>
<proteinExistence type="predicted"/>
<reference evidence="1 2" key="1">
    <citation type="submission" date="2019-02" db="EMBL/GenBank/DDBJ databases">
        <title>Deep-cultivation of Planctomycetes and their phenomic and genomic characterization uncovers novel biology.</title>
        <authorList>
            <person name="Wiegand S."/>
            <person name="Jogler M."/>
            <person name="Boedeker C."/>
            <person name="Pinto D."/>
            <person name="Vollmers J."/>
            <person name="Rivas-Marin E."/>
            <person name="Kohn T."/>
            <person name="Peeters S.H."/>
            <person name="Heuer A."/>
            <person name="Rast P."/>
            <person name="Oberbeckmann S."/>
            <person name="Bunk B."/>
            <person name="Jeske O."/>
            <person name="Meyerdierks A."/>
            <person name="Storesund J.E."/>
            <person name="Kallscheuer N."/>
            <person name="Luecker S."/>
            <person name="Lage O.M."/>
            <person name="Pohl T."/>
            <person name="Merkel B.J."/>
            <person name="Hornburger P."/>
            <person name="Mueller R.-W."/>
            <person name="Bruemmer F."/>
            <person name="Labrenz M."/>
            <person name="Spormann A.M."/>
            <person name="Op Den Camp H."/>
            <person name="Overmann J."/>
            <person name="Amann R."/>
            <person name="Jetten M.S.M."/>
            <person name="Mascher T."/>
            <person name="Medema M.H."/>
            <person name="Devos D.P."/>
            <person name="Kaster A.-K."/>
            <person name="Ovreas L."/>
            <person name="Rohde M."/>
            <person name="Galperin M.Y."/>
            <person name="Jogler C."/>
        </authorList>
    </citation>
    <scope>NUCLEOTIDE SEQUENCE [LARGE SCALE GENOMIC DNA]</scope>
    <source>
        <strain evidence="1 2">CA85</strain>
    </source>
</reference>
<comment type="caution">
    <text evidence="1">The sequence shown here is derived from an EMBL/GenBank/DDBJ whole genome shotgun (WGS) entry which is preliminary data.</text>
</comment>
<accession>A0A5C5XQV8</accession>
<protein>
    <submittedName>
        <fullName evidence="1">Uncharacterized protein</fullName>
    </submittedName>
</protein>
<organism evidence="1 2">
    <name type="scientific">Allorhodopirellula solitaria</name>
    <dbReference type="NCBI Taxonomy" id="2527987"/>
    <lineage>
        <taxon>Bacteria</taxon>
        <taxon>Pseudomonadati</taxon>
        <taxon>Planctomycetota</taxon>
        <taxon>Planctomycetia</taxon>
        <taxon>Pirellulales</taxon>
        <taxon>Pirellulaceae</taxon>
        <taxon>Allorhodopirellula</taxon>
    </lineage>
</organism>
<name>A0A5C5XQV8_9BACT</name>
<gene>
    <name evidence="1" type="ORF">CA85_33830</name>
</gene>
<dbReference type="Proteomes" id="UP000318053">
    <property type="component" value="Unassembled WGS sequence"/>
</dbReference>
<sequence>MDSRIRQFYTLAFVLVLTFLAASLWGVSITLAWVRDLPNRIVIDEDALSVAIGSIVTESYRAVFRDGDTATQAQVLTEQFLPMVTDDVAGRDWVRDEYRDDLLRLSDSSDAAVASAASAVLAVLERGSDLAAPIPVK</sequence>
<dbReference type="EMBL" id="SJPK01000008">
    <property type="protein sequence ID" value="TWT65038.1"/>
    <property type="molecule type" value="Genomic_DNA"/>
</dbReference>
<evidence type="ECO:0000313" key="2">
    <source>
        <dbReference type="Proteomes" id="UP000318053"/>
    </source>
</evidence>
<dbReference type="RefSeq" id="WP_146392298.1">
    <property type="nucleotide sequence ID" value="NZ_SJPK01000008.1"/>
</dbReference>
<evidence type="ECO:0000313" key="1">
    <source>
        <dbReference type="EMBL" id="TWT65038.1"/>
    </source>
</evidence>